<gene>
    <name evidence="4" type="ORF">N7494_008628</name>
</gene>
<feature type="region of interest" description="Disordered" evidence="3">
    <location>
        <begin position="222"/>
        <end position="301"/>
    </location>
</feature>
<feature type="compositionally biased region" description="Pro residues" evidence="3">
    <location>
        <begin position="628"/>
        <end position="640"/>
    </location>
</feature>
<feature type="region of interest" description="Disordered" evidence="3">
    <location>
        <begin position="408"/>
        <end position="687"/>
    </location>
</feature>
<dbReference type="GO" id="GO:0005634">
    <property type="term" value="C:nucleus"/>
    <property type="evidence" value="ECO:0007669"/>
    <property type="project" value="UniProtKB-SubCell"/>
</dbReference>
<dbReference type="EMBL" id="JAQIZZ010000007">
    <property type="protein sequence ID" value="KAJ5532076.1"/>
    <property type="molecule type" value="Genomic_DNA"/>
</dbReference>
<feature type="region of interest" description="Disordered" evidence="3">
    <location>
        <begin position="721"/>
        <end position="742"/>
    </location>
</feature>
<dbReference type="GO" id="GO:0045944">
    <property type="term" value="P:positive regulation of transcription by RNA polymerase II"/>
    <property type="evidence" value="ECO:0007669"/>
    <property type="project" value="TreeGrafter"/>
</dbReference>
<protein>
    <submittedName>
        <fullName evidence="4">Transcriptional activator somA</fullName>
    </submittedName>
</protein>
<dbReference type="Pfam" id="PF08513">
    <property type="entry name" value="LisH"/>
    <property type="match status" value="1"/>
</dbReference>
<keyword evidence="2" id="KW-0539">Nucleus</keyword>
<feature type="region of interest" description="Disordered" evidence="3">
    <location>
        <begin position="77"/>
        <end position="114"/>
    </location>
</feature>
<organism evidence="4 5">
    <name type="scientific">Penicillium frequentans</name>
    <dbReference type="NCBI Taxonomy" id="3151616"/>
    <lineage>
        <taxon>Eukaryota</taxon>
        <taxon>Fungi</taxon>
        <taxon>Dikarya</taxon>
        <taxon>Ascomycota</taxon>
        <taxon>Pezizomycotina</taxon>
        <taxon>Eurotiomycetes</taxon>
        <taxon>Eurotiomycetidae</taxon>
        <taxon>Eurotiales</taxon>
        <taxon>Aspergillaceae</taxon>
        <taxon>Penicillium</taxon>
    </lineage>
</organism>
<feature type="compositionally biased region" description="Polar residues" evidence="3">
    <location>
        <begin position="542"/>
        <end position="551"/>
    </location>
</feature>
<dbReference type="AlphaFoldDB" id="A0AAD6CN98"/>
<sequence length="742" mass="79976">MNQMNVGMNPGMAGPVGGVPMMNNGSTAPRNDGTMNIPEHMINNLNTYIYDYFLKRGYHDCARALIQDENIKLNTESGVKTSPGNRRDDVNGIDSDAMMTDGKDGEKIKIPDDLPRPNLHSESLQSSFLLDWFSLFWDFFWAQRKKGNSQEVRQYLQHTQNLMRLREQQQTHMMRPQQPMMPGHMGNQMNMRPRPGMVQHPGNSQLKTALANNTTGLTPQQVAFQKQQQMHMMQQLAREQSMEDMNGNRPQSPASTDNAPSPSKKPRLDGHPNGQQLAPGGRGQGQGMQGQNPQMMMPNGMPPRMNAQFQQQFPPGQVAAQQKSMQIPNGGMMNPGVMPNQGDLMTMPDGQTMYQMGGEYYNANGQLTQVRPGMAGTPNGQHGGNHALQDYQMQLMLLEQQNKRRLMMARQEQDTMSRDGQPMPQGGLPPGTSPNSRTGASPNPSDQMKRGTPKMPQTGLPGSPSAADLGQNRGSPGSMHLNGQMPDMAAQFFPGQGGPNMRPPSSNPSFSGPQMGQPIPANAANRVPSGQWPPGQMPPQHSPATQPQVGTPQERGNMPPPQAPPTAGGNAGRAQESPAGSNAPPTPQPPSKPAPKKRDKKNQPKGGNKKGQAAAAAASAESADPSQTPNPPTPVTPHPPTNTFKGGANANANAPPQQTSAAPPPPMVQSTPDQSQPFATDMSMTDNTPFNLDFSALDNPDILESFDFDTFLNTDAAGTDFGFDPSMPYNTDGVETGAGDGL</sequence>
<evidence type="ECO:0000313" key="5">
    <source>
        <dbReference type="Proteomes" id="UP001220324"/>
    </source>
</evidence>
<feature type="compositionally biased region" description="Polar residues" evidence="3">
    <location>
        <begin position="248"/>
        <end position="261"/>
    </location>
</feature>
<feature type="compositionally biased region" description="Polar residues" evidence="3">
    <location>
        <begin position="433"/>
        <end position="446"/>
    </location>
</feature>
<evidence type="ECO:0000313" key="4">
    <source>
        <dbReference type="EMBL" id="KAJ5532076.1"/>
    </source>
</evidence>
<proteinExistence type="predicted"/>
<reference evidence="4 5" key="1">
    <citation type="journal article" date="2023" name="IMA Fungus">
        <title>Comparative genomic study of the Penicillium genus elucidates a diverse pangenome and 15 lateral gene transfer events.</title>
        <authorList>
            <person name="Petersen C."/>
            <person name="Sorensen T."/>
            <person name="Nielsen M.R."/>
            <person name="Sondergaard T.E."/>
            <person name="Sorensen J.L."/>
            <person name="Fitzpatrick D.A."/>
            <person name="Frisvad J.C."/>
            <person name="Nielsen K.L."/>
        </authorList>
    </citation>
    <scope>NUCLEOTIDE SEQUENCE [LARGE SCALE GENOMIC DNA]</scope>
    <source>
        <strain evidence="4 5">IBT 35679</strain>
    </source>
</reference>
<feature type="compositionally biased region" description="Low complexity" evidence="3">
    <location>
        <begin position="648"/>
        <end position="661"/>
    </location>
</feature>
<feature type="compositionally biased region" description="Low complexity" evidence="3">
    <location>
        <begin position="604"/>
        <end position="623"/>
    </location>
</feature>
<evidence type="ECO:0000256" key="1">
    <source>
        <dbReference type="ARBA" id="ARBA00004123"/>
    </source>
</evidence>
<feature type="compositionally biased region" description="Polar residues" evidence="3">
    <location>
        <begin position="668"/>
        <end position="687"/>
    </location>
</feature>
<keyword evidence="5" id="KW-1185">Reference proteome</keyword>
<dbReference type="Proteomes" id="UP001220324">
    <property type="component" value="Unassembled WGS sequence"/>
</dbReference>
<comment type="subcellular location">
    <subcellularLocation>
        <location evidence="1">Nucleus</location>
    </subcellularLocation>
</comment>
<feature type="compositionally biased region" description="Low complexity" evidence="3">
    <location>
        <begin position="225"/>
        <end position="235"/>
    </location>
</feature>
<feature type="compositionally biased region" description="Low complexity" evidence="3">
    <location>
        <begin position="289"/>
        <end position="301"/>
    </location>
</feature>
<accession>A0AAD6CN98</accession>
<dbReference type="InterPro" id="IPR006594">
    <property type="entry name" value="LisH"/>
</dbReference>
<dbReference type="PANTHER" id="PTHR12610">
    <property type="entry name" value="SINGLE STRANDED DNA BINDING PROTEIN"/>
    <property type="match status" value="1"/>
</dbReference>
<evidence type="ECO:0000256" key="3">
    <source>
        <dbReference type="SAM" id="MobiDB-lite"/>
    </source>
</evidence>
<feature type="compositionally biased region" description="Basic and acidic residues" evidence="3">
    <location>
        <begin position="101"/>
        <end position="114"/>
    </location>
</feature>
<comment type="caution">
    <text evidence="4">The sequence shown here is derived from an EMBL/GenBank/DDBJ whole genome shotgun (WGS) entry which is preliminary data.</text>
</comment>
<evidence type="ECO:0000256" key="2">
    <source>
        <dbReference type="ARBA" id="ARBA00023242"/>
    </source>
</evidence>
<dbReference type="PROSITE" id="PS50896">
    <property type="entry name" value="LISH"/>
    <property type="match status" value="1"/>
</dbReference>
<name>A0AAD6CN98_9EURO</name>
<dbReference type="PANTHER" id="PTHR12610:SF12">
    <property type="entry name" value="SEQUENCE-SPECIFIC SINGLE-STRANDED DNA-BINDING PROTEIN, ISOFORM D"/>
    <property type="match status" value="1"/>
</dbReference>
<feature type="compositionally biased region" description="Pro residues" evidence="3">
    <location>
        <begin position="584"/>
        <end position="593"/>
    </location>
</feature>